<evidence type="ECO:0000313" key="1">
    <source>
        <dbReference type="EMBL" id="KAH3687149.1"/>
    </source>
</evidence>
<reference evidence="1" key="2">
    <citation type="submission" date="2021-01" db="EMBL/GenBank/DDBJ databases">
        <authorList>
            <person name="Schikora-Tamarit M.A."/>
        </authorList>
    </citation>
    <scope>NUCLEOTIDE SEQUENCE</scope>
    <source>
        <strain evidence="1">CBS2887</strain>
    </source>
</reference>
<keyword evidence="2" id="KW-1185">Reference proteome</keyword>
<comment type="caution">
    <text evidence="1">The sequence shown here is derived from an EMBL/GenBank/DDBJ whole genome shotgun (WGS) entry which is preliminary data.</text>
</comment>
<name>A0A9P8QCU6_WICPI</name>
<dbReference type="EMBL" id="JAEUBG010000970">
    <property type="protein sequence ID" value="KAH3687149.1"/>
    <property type="molecule type" value="Genomic_DNA"/>
</dbReference>
<organism evidence="1 2">
    <name type="scientific">Wickerhamomyces pijperi</name>
    <name type="common">Yeast</name>
    <name type="synonym">Pichia pijperi</name>
    <dbReference type="NCBI Taxonomy" id="599730"/>
    <lineage>
        <taxon>Eukaryota</taxon>
        <taxon>Fungi</taxon>
        <taxon>Dikarya</taxon>
        <taxon>Ascomycota</taxon>
        <taxon>Saccharomycotina</taxon>
        <taxon>Saccharomycetes</taxon>
        <taxon>Phaffomycetales</taxon>
        <taxon>Wickerhamomycetaceae</taxon>
        <taxon>Wickerhamomyces</taxon>
    </lineage>
</organism>
<dbReference type="Proteomes" id="UP000774326">
    <property type="component" value="Unassembled WGS sequence"/>
</dbReference>
<gene>
    <name evidence="1" type="ORF">WICPIJ_001864</name>
</gene>
<evidence type="ECO:0000313" key="2">
    <source>
        <dbReference type="Proteomes" id="UP000774326"/>
    </source>
</evidence>
<accession>A0A9P8QCU6</accession>
<dbReference type="AlphaFoldDB" id="A0A9P8QCU6"/>
<protein>
    <submittedName>
        <fullName evidence="1">Uncharacterized protein</fullName>
    </submittedName>
</protein>
<proteinExistence type="predicted"/>
<dbReference type="OrthoDB" id="3980402at2759"/>
<sequence>MSLSKMSNSLPPIISTPSLQKILLKLSKLQNLDQILSDNLDLIFTIISYSHIFASELLKLKPHFIKLFKQLVYRVKLISFKYFQTKKPAVISETDIDVATAENEAKFKKNQATYDHFFDLTYSRDLYGIISSISNFKIMLKMFKSVMTSSTTGSTPSTKSSKLIHSLSLLVKVIDLTAFSSAVILEAIGVSIYTTVLPSSLTTKIQSSFEYLFGVKIDDLCDWTFTQAYKIITVRFLVDILLQLKSKSLDFTSGKQLFIELADLIFLHSWGWPDAVDKLAFAGSGFASSLIKLSDVLVKL</sequence>
<reference evidence="1" key="1">
    <citation type="journal article" date="2021" name="Open Biol.">
        <title>Shared evolutionary footprints suggest mitochondrial oxidative damage underlies multiple complex I losses in fungi.</title>
        <authorList>
            <person name="Schikora-Tamarit M.A."/>
            <person name="Marcet-Houben M."/>
            <person name="Nosek J."/>
            <person name="Gabaldon T."/>
        </authorList>
    </citation>
    <scope>NUCLEOTIDE SEQUENCE</scope>
    <source>
        <strain evidence="1">CBS2887</strain>
    </source>
</reference>